<gene>
    <name evidence="2" type="ORF">FSB_LOCUS22636</name>
</gene>
<dbReference type="Gene3D" id="1.20.1530.20">
    <property type="match status" value="1"/>
</dbReference>
<dbReference type="AlphaFoldDB" id="A0A2N9G6M8"/>
<dbReference type="GO" id="GO:0009941">
    <property type="term" value="C:chloroplast envelope"/>
    <property type="evidence" value="ECO:0007669"/>
    <property type="project" value="TreeGrafter"/>
</dbReference>
<name>A0A2N9G6M8_FAGSY</name>
<protein>
    <recommendedName>
        <fullName evidence="3">Sodium/metabolite cotransporter BASS4, chloroplastic</fullName>
    </recommendedName>
</protein>
<accession>A0A2N9G6M8</accession>
<reference evidence="2" key="1">
    <citation type="submission" date="2018-02" db="EMBL/GenBank/DDBJ databases">
        <authorList>
            <person name="Cohen D.B."/>
            <person name="Kent A.D."/>
        </authorList>
    </citation>
    <scope>NUCLEOTIDE SEQUENCE</scope>
</reference>
<dbReference type="PANTHER" id="PTHR18640:SF10">
    <property type="entry name" value="SODIUM_METABOLITE COTRANSPORTER BASS4, CHLOROPLASTIC-RELATED"/>
    <property type="match status" value="1"/>
</dbReference>
<comment type="subcellular location">
    <subcellularLocation>
        <location evidence="1">Membrane</location>
        <topology evidence="1">Multi-pass membrane protein</topology>
    </subcellularLocation>
</comment>
<sequence>MTKITFIDLPHEICAAARAAAAEAAAKTAAATKISKQEEKAIVKPNNHLPSRLSFENPLKVPWIQVSRSRSLLLRVKPAVFLVAIGMGATIDEAAVNVDQSSRVVRLLHLVLLAFNILATKSLSAVSGGNKSIFSKKENASALVLVASQKTLPVMVAVVEQLGGAFGESGLLVLPCVAAHLNQIIMDSFLVNFWLPKDLSSVNAKVN</sequence>
<dbReference type="PANTHER" id="PTHR18640">
    <property type="entry name" value="SOLUTE CARRIER FAMILY 10 MEMBER 7"/>
    <property type="match status" value="1"/>
</dbReference>
<proteinExistence type="predicted"/>
<dbReference type="GO" id="GO:0016020">
    <property type="term" value="C:membrane"/>
    <property type="evidence" value="ECO:0007669"/>
    <property type="project" value="UniProtKB-SubCell"/>
</dbReference>
<dbReference type="EMBL" id="OIVN01001509">
    <property type="protein sequence ID" value="SPC94754.1"/>
    <property type="molecule type" value="Genomic_DNA"/>
</dbReference>
<evidence type="ECO:0000313" key="2">
    <source>
        <dbReference type="EMBL" id="SPC94754.1"/>
    </source>
</evidence>
<dbReference type="InterPro" id="IPR016833">
    <property type="entry name" value="Put_Na-Bile_cotransptr"/>
</dbReference>
<evidence type="ECO:0008006" key="3">
    <source>
        <dbReference type="Google" id="ProtNLM"/>
    </source>
</evidence>
<dbReference type="InterPro" id="IPR038770">
    <property type="entry name" value="Na+/solute_symporter_sf"/>
</dbReference>
<dbReference type="Pfam" id="PF13593">
    <property type="entry name" value="SBF_like"/>
    <property type="match status" value="1"/>
</dbReference>
<organism evidence="2">
    <name type="scientific">Fagus sylvatica</name>
    <name type="common">Beechnut</name>
    <dbReference type="NCBI Taxonomy" id="28930"/>
    <lineage>
        <taxon>Eukaryota</taxon>
        <taxon>Viridiplantae</taxon>
        <taxon>Streptophyta</taxon>
        <taxon>Embryophyta</taxon>
        <taxon>Tracheophyta</taxon>
        <taxon>Spermatophyta</taxon>
        <taxon>Magnoliopsida</taxon>
        <taxon>eudicotyledons</taxon>
        <taxon>Gunneridae</taxon>
        <taxon>Pentapetalae</taxon>
        <taxon>rosids</taxon>
        <taxon>fabids</taxon>
        <taxon>Fagales</taxon>
        <taxon>Fagaceae</taxon>
        <taxon>Fagus</taxon>
    </lineage>
</organism>
<evidence type="ECO:0000256" key="1">
    <source>
        <dbReference type="ARBA" id="ARBA00004141"/>
    </source>
</evidence>